<dbReference type="SMART" id="SM00382">
    <property type="entry name" value="AAA"/>
    <property type="match status" value="1"/>
</dbReference>
<dbReference type="GO" id="GO:0015424">
    <property type="term" value="F:ABC-type amino acid transporter activity"/>
    <property type="evidence" value="ECO:0007669"/>
    <property type="project" value="InterPro"/>
</dbReference>
<keyword evidence="3 5" id="KW-0067">ATP-binding</keyword>
<dbReference type="GO" id="GO:0016887">
    <property type="term" value="F:ATP hydrolysis activity"/>
    <property type="evidence" value="ECO:0007669"/>
    <property type="project" value="InterPro"/>
</dbReference>
<dbReference type="Gene3D" id="3.40.50.300">
    <property type="entry name" value="P-loop containing nucleotide triphosphate hydrolases"/>
    <property type="match status" value="1"/>
</dbReference>
<dbReference type="EMBL" id="RHHT01000017">
    <property type="protein sequence ID" value="RNB79791.1"/>
    <property type="molecule type" value="Genomic_DNA"/>
</dbReference>
<dbReference type="PROSITE" id="PS00211">
    <property type="entry name" value="ABC_TRANSPORTER_1"/>
    <property type="match status" value="1"/>
</dbReference>
<dbReference type="InterPro" id="IPR050086">
    <property type="entry name" value="MetN_ABC_transporter-like"/>
</dbReference>
<name>A0A3M8CWQ2_9BACL</name>
<dbReference type="SUPFAM" id="SSF52540">
    <property type="entry name" value="P-loop containing nucleoside triphosphate hydrolases"/>
    <property type="match status" value="1"/>
</dbReference>
<dbReference type="InterPro" id="IPR003593">
    <property type="entry name" value="AAA+_ATPase"/>
</dbReference>
<reference evidence="5 6" key="1">
    <citation type="submission" date="2018-10" db="EMBL/GenBank/DDBJ databases">
        <title>Phylogenomics of Brevibacillus.</title>
        <authorList>
            <person name="Dunlap C."/>
        </authorList>
    </citation>
    <scope>NUCLEOTIDE SEQUENCE [LARGE SCALE GENOMIC DNA]</scope>
    <source>
        <strain evidence="5 6">JCM 15085</strain>
    </source>
</reference>
<accession>A0A3M8CWQ2</accession>
<proteinExistence type="predicted"/>
<dbReference type="PANTHER" id="PTHR43166">
    <property type="entry name" value="AMINO ACID IMPORT ATP-BINDING PROTEIN"/>
    <property type="match status" value="1"/>
</dbReference>
<comment type="caution">
    <text evidence="5">The sequence shown here is derived from an EMBL/GenBank/DDBJ whole genome shotgun (WGS) entry which is preliminary data.</text>
</comment>
<protein>
    <submittedName>
        <fullName evidence="5">Amino acid ABC transporter ATP-binding protein</fullName>
    </submittedName>
</protein>
<dbReference type="RefSeq" id="WP_122913127.1">
    <property type="nucleotide sequence ID" value="NZ_RHHT01000017.1"/>
</dbReference>
<dbReference type="PANTHER" id="PTHR43166:SF37">
    <property type="entry name" value="ARGININE TRANSPORT ATP-BINDING PROTEIN ARTM"/>
    <property type="match status" value="1"/>
</dbReference>
<dbReference type="AlphaFoldDB" id="A0A3M8CWQ2"/>
<dbReference type="CDD" id="cd03262">
    <property type="entry name" value="ABC_HisP_GlnQ"/>
    <property type="match status" value="1"/>
</dbReference>
<keyword evidence="2" id="KW-0547">Nucleotide-binding</keyword>
<dbReference type="Pfam" id="PF00005">
    <property type="entry name" value="ABC_tran"/>
    <property type="match status" value="1"/>
</dbReference>
<dbReference type="FunFam" id="3.40.50.300:FF:000020">
    <property type="entry name" value="Amino acid ABC transporter ATP-binding component"/>
    <property type="match status" value="1"/>
</dbReference>
<feature type="domain" description="ABC transporter" evidence="4">
    <location>
        <begin position="2"/>
        <end position="236"/>
    </location>
</feature>
<evidence type="ECO:0000313" key="5">
    <source>
        <dbReference type="EMBL" id="RNB79791.1"/>
    </source>
</evidence>
<dbReference type="InterPro" id="IPR027417">
    <property type="entry name" value="P-loop_NTPase"/>
</dbReference>
<evidence type="ECO:0000256" key="2">
    <source>
        <dbReference type="ARBA" id="ARBA00022741"/>
    </source>
</evidence>
<dbReference type="PIRSF" id="PIRSF039085">
    <property type="entry name" value="ABC_ATPase_HisP"/>
    <property type="match status" value="1"/>
</dbReference>
<dbReference type="InterPro" id="IPR030679">
    <property type="entry name" value="ABC_ATPase_HisP-typ"/>
</dbReference>
<sequence length="240" mass="26773">MVECKQLNKSFGNLHVLKDCNLTVEKSEVVVLIGASGSGKSTLLRCLNFLEMINSGAIYIDGKQIDPKKDNLNHIREHVGMVFQHFNLFPHMSVIENIIEAPVHVKKIKRDEAIADANKLLDKVGLRDKANVYPDQLSGGQKQRVAIARALAMRPSLMLFDEPTSALDPELVGEVLGVMKELAKEGMTMIVVTHEMGFAREVADRVIVMHDGKIIEEGAPKQLFANPQHERTQRFLSQIL</sequence>
<gene>
    <name evidence="5" type="ORF">EDM58_09400</name>
</gene>
<keyword evidence="1" id="KW-0813">Transport</keyword>
<dbReference type="GO" id="GO:0005524">
    <property type="term" value="F:ATP binding"/>
    <property type="evidence" value="ECO:0007669"/>
    <property type="project" value="UniProtKB-KW"/>
</dbReference>
<dbReference type="InterPro" id="IPR017871">
    <property type="entry name" value="ABC_transporter-like_CS"/>
</dbReference>
<dbReference type="InterPro" id="IPR003439">
    <property type="entry name" value="ABC_transporter-like_ATP-bd"/>
</dbReference>
<organism evidence="5 6">
    <name type="scientific">Brevibacillus panacihumi</name>
    <dbReference type="NCBI Taxonomy" id="497735"/>
    <lineage>
        <taxon>Bacteria</taxon>
        <taxon>Bacillati</taxon>
        <taxon>Bacillota</taxon>
        <taxon>Bacilli</taxon>
        <taxon>Bacillales</taxon>
        <taxon>Paenibacillaceae</taxon>
        <taxon>Brevibacillus</taxon>
    </lineage>
</organism>
<evidence type="ECO:0000256" key="3">
    <source>
        <dbReference type="ARBA" id="ARBA00022840"/>
    </source>
</evidence>
<dbReference type="Proteomes" id="UP000281915">
    <property type="component" value="Unassembled WGS sequence"/>
</dbReference>
<evidence type="ECO:0000259" key="4">
    <source>
        <dbReference type="PROSITE" id="PS50893"/>
    </source>
</evidence>
<evidence type="ECO:0000313" key="6">
    <source>
        <dbReference type="Proteomes" id="UP000281915"/>
    </source>
</evidence>
<dbReference type="PROSITE" id="PS50893">
    <property type="entry name" value="ABC_TRANSPORTER_2"/>
    <property type="match status" value="1"/>
</dbReference>
<evidence type="ECO:0000256" key="1">
    <source>
        <dbReference type="ARBA" id="ARBA00022448"/>
    </source>
</evidence>